<sequence length="203" mass="24338">MEASNDDIPRSFPARLFPNTCHIRLPHEFYCRWNGLIELGECKYILVAVVKDWLLNLFNKVVFIDNQGNRIMADITAKYKRNKHEYYVGKEWGQLITNNGYVSDDILMINMFERDVDKHVARLSFQMAIYLRWRSWNSVMLRGPNRHVRVTVRRTPKSVFFVDGWSEFCHTNEIFEFQELSLCFQHDDIDSAWVDKHKLSWRR</sequence>
<evidence type="ECO:0000256" key="1">
    <source>
        <dbReference type="ARBA" id="ARBA00004123"/>
    </source>
</evidence>
<organism evidence="6 7">
    <name type="scientific">Flemingia macrophylla</name>
    <dbReference type="NCBI Taxonomy" id="520843"/>
    <lineage>
        <taxon>Eukaryota</taxon>
        <taxon>Viridiplantae</taxon>
        <taxon>Streptophyta</taxon>
        <taxon>Embryophyta</taxon>
        <taxon>Tracheophyta</taxon>
        <taxon>Spermatophyta</taxon>
        <taxon>Magnoliopsida</taxon>
        <taxon>eudicotyledons</taxon>
        <taxon>Gunneridae</taxon>
        <taxon>Pentapetalae</taxon>
        <taxon>rosids</taxon>
        <taxon>fabids</taxon>
        <taxon>Fabales</taxon>
        <taxon>Fabaceae</taxon>
        <taxon>Papilionoideae</taxon>
        <taxon>50 kb inversion clade</taxon>
        <taxon>NPAAA clade</taxon>
        <taxon>indigoferoid/millettioid clade</taxon>
        <taxon>Phaseoleae</taxon>
        <taxon>Flemingia</taxon>
    </lineage>
</organism>
<proteinExistence type="predicted"/>
<comment type="subcellular location">
    <subcellularLocation>
        <location evidence="1">Nucleus</location>
    </subcellularLocation>
</comment>
<name>A0ABD1LY10_9FABA</name>
<comment type="caution">
    <text evidence="6">The sequence shown here is derived from an EMBL/GenBank/DDBJ whole genome shotgun (WGS) entry which is preliminary data.</text>
</comment>
<evidence type="ECO:0000256" key="5">
    <source>
        <dbReference type="ARBA" id="ARBA00023242"/>
    </source>
</evidence>
<keyword evidence="5" id="KW-0539">Nucleus</keyword>
<reference evidence="6 7" key="1">
    <citation type="submission" date="2024-08" db="EMBL/GenBank/DDBJ databases">
        <title>Insights into the chromosomal genome structure of Flemingia macrophylla.</title>
        <authorList>
            <person name="Ding Y."/>
            <person name="Zhao Y."/>
            <person name="Bi W."/>
            <person name="Wu M."/>
            <person name="Zhao G."/>
            <person name="Gong Y."/>
            <person name="Li W."/>
            <person name="Zhang P."/>
        </authorList>
    </citation>
    <scope>NUCLEOTIDE SEQUENCE [LARGE SCALE GENOMIC DNA]</scope>
    <source>
        <strain evidence="6">DYQJB</strain>
        <tissue evidence="6">Leaf</tissue>
    </source>
</reference>
<evidence type="ECO:0000313" key="6">
    <source>
        <dbReference type="EMBL" id="KAL2328322.1"/>
    </source>
</evidence>
<dbReference type="AlphaFoldDB" id="A0ABD1LY10"/>
<evidence type="ECO:0000313" key="7">
    <source>
        <dbReference type="Proteomes" id="UP001603857"/>
    </source>
</evidence>
<dbReference type="GO" id="GO:0005634">
    <property type="term" value="C:nucleus"/>
    <property type="evidence" value="ECO:0007669"/>
    <property type="project" value="UniProtKB-SubCell"/>
</dbReference>
<evidence type="ECO:0000256" key="3">
    <source>
        <dbReference type="ARBA" id="ARBA00023125"/>
    </source>
</evidence>
<protein>
    <recommendedName>
        <fullName evidence="8">TF-B3 domain-containing protein</fullName>
    </recommendedName>
</protein>
<evidence type="ECO:0000256" key="4">
    <source>
        <dbReference type="ARBA" id="ARBA00023163"/>
    </source>
</evidence>
<keyword evidence="2" id="KW-0805">Transcription regulation</keyword>
<keyword evidence="7" id="KW-1185">Reference proteome</keyword>
<dbReference type="SUPFAM" id="SSF101936">
    <property type="entry name" value="DNA-binding pseudobarrel domain"/>
    <property type="match status" value="1"/>
</dbReference>
<gene>
    <name evidence="6" type="ORF">Fmac_021749</name>
</gene>
<keyword evidence="3" id="KW-0238">DNA-binding</keyword>
<keyword evidence="4" id="KW-0804">Transcription</keyword>
<dbReference type="Proteomes" id="UP001603857">
    <property type="component" value="Unassembled WGS sequence"/>
</dbReference>
<accession>A0ABD1LY10</accession>
<dbReference type="EMBL" id="JBGMDY010000007">
    <property type="protein sequence ID" value="KAL2328322.1"/>
    <property type="molecule type" value="Genomic_DNA"/>
</dbReference>
<evidence type="ECO:0008006" key="8">
    <source>
        <dbReference type="Google" id="ProtNLM"/>
    </source>
</evidence>
<dbReference type="InterPro" id="IPR015300">
    <property type="entry name" value="DNA-bd_pseudobarrel_sf"/>
</dbReference>
<dbReference type="GO" id="GO:0003677">
    <property type="term" value="F:DNA binding"/>
    <property type="evidence" value="ECO:0007669"/>
    <property type="project" value="UniProtKB-KW"/>
</dbReference>
<evidence type="ECO:0000256" key="2">
    <source>
        <dbReference type="ARBA" id="ARBA00023015"/>
    </source>
</evidence>